<organism evidence="1 2">
    <name type="scientific">Holothuria leucospilota</name>
    <name type="common">Black long sea cucumber</name>
    <name type="synonym">Mertensiothuria leucospilota</name>
    <dbReference type="NCBI Taxonomy" id="206669"/>
    <lineage>
        <taxon>Eukaryota</taxon>
        <taxon>Metazoa</taxon>
        <taxon>Echinodermata</taxon>
        <taxon>Eleutherozoa</taxon>
        <taxon>Echinozoa</taxon>
        <taxon>Holothuroidea</taxon>
        <taxon>Aspidochirotacea</taxon>
        <taxon>Aspidochirotida</taxon>
        <taxon>Holothuriidae</taxon>
        <taxon>Holothuria</taxon>
    </lineage>
</organism>
<keyword evidence="2" id="KW-1185">Reference proteome</keyword>
<dbReference type="EMBL" id="JAIZAY010000217">
    <property type="protein sequence ID" value="KAJ8018713.1"/>
    <property type="molecule type" value="Genomic_DNA"/>
</dbReference>
<gene>
    <name evidence="1" type="ORF">HOLleu_43148</name>
</gene>
<dbReference type="PANTHER" id="PTHR31424:SF3">
    <property type="entry name" value="RING-TYPE DOMAIN-CONTAINING PROTEIN"/>
    <property type="match status" value="1"/>
</dbReference>
<evidence type="ECO:0000313" key="2">
    <source>
        <dbReference type="Proteomes" id="UP001152320"/>
    </source>
</evidence>
<accession>A0A9Q0Y9R8</accession>
<sequence length="415" mass="47616">MEVRRINSIKKSVQELSRGFFTPISLSVQDRFGHTVEIEIEQPKDQNRKNNLEDLIDRLIYIRDTQNISRRAYQELTMHCQTLPKEYRLRIRKQEINSKYKIHDLEKYVGVWQSFRETLSCRLSVLLSETFMRDMILHDGVVRIKITGDGTTIGKRIHITNIAFSIIGEPSCTGSSGSYLLAIVRVPEKQASLADALSSLISEINSIDSVSAGEESVRVQLYLAGDLKFLNQMMGVEGFNAKHCCLWCICPSELRFDSEKVWCMYNVERGARTVENITKNSSKKGKERLNCFSPPLFPSIPVSHVVPDILHLFLRISDQLVNHLLVELKALDNLRKCTSGFVITKYTHVQKFESFIQSLGVPWQFYLDKSSKLITSRDFTGPEHLKIFQNIALVDFIPNHPKLRKLRSSGKILCY</sequence>
<dbReference type="Proteomes" id="UP001152320">
    <property type="component" value="Unassembled WGS sequence"/>
</dbReference>
<reference evidence="1" key="1">
    <citation type="submission" date="2021-10" db="EMBL/GenBank/DDBJ databases">
        <title>Tropical sea cucumber genome reveals ecological adaptation and Cuvierian tubules defense mechanism.</title>
        <authorList>
            <person name="Chen T."/>
        </authorList>
    </citation>
    <scope>NUCLEOTIDE SEQUENCE</scope>
    <source>
        <strain evidence="1">Nanhai2018</strain>
        <tissue evidence="1">Muscle</tissue>
    </source>
</reference>
<protein>
    <submittedName>
        <fullName evidence="1">Uncharacterized protein</fullName>
    </submittedName>
</protein>
<dbReference type="OrthoDB" id="5982080at2759"/>
<dbReference type="PANTHER" id="PTHR31424">
    <property type="entry name" value="PROTEIN CBG23806"/>
    <property type="match status" value="1"/>
</dbReference>
<evidence type="ECO:0000313" key="1">
    <source>
        <dbReference type="EMBL" id="KAJ8018713.1"/>
    </source>
</evidence>
<proteinExistence type="predicted"/>
<dbReference type="AlphaFoldDB" id="A0A9Q0Y9R8"/>
<name>A0A9Q0Y9R8_HOLLE</name>
<comment type="caution">
    <text evidence="1">The sequence shown here is derived from an EMBL/GenBank/DDBJ whole genome shotgun (WGS) entry which is preliminary data.</text>
</comment>